<dbReference type="Proteomes" id="UP000183615">
    <property type="component" value="Unassembled WGS sequence"/>
</dbReference>
<evidence type="ECO:0008006" key="3">
    <source>
        <dbReference type="Google" id="ProtNLM"/>
    </source>
</evidence>
<dbReference type="InterPro" id="IPR038664">
    <property type="entry name" value="Gar1/Naf1_Cbf5-bd_sf"/>
</dbReference>
<dbReference type="AlphaFoldDB" id="A0A1J5U2Y6"/>
<accession>A0A1J5U2Y6</accession>
<dbReference type="GO" id="GO:0001522">
    <property type="term" value="P:pseudouridine synthesis"/>
    <property type="evidence" value="ECO:0007669"/>
    <property type="project" value="InterPro"/>
</dbReference>
<dbReference type="GO" id="GO:0042254">
    <property type="term" value="P:ribosome biogenesis"/>
    <property type="evidence" value="ECO:0007669"/>
    <property type="project" value="InterPro"/>
</dbReference>
<dbReference type="EMBL" id="MIYZ01000006">
    <property type="protein sequence ID" value="OIR22784.1"/>
    <property type="molecule type" value="Genomic_DNA"/>
</dbReference>
<name>A0A1J5U2Y6_9ARCH</name>
<dbReference type="Pfam" id="PF04410">
    <property type="entry name" value="Gar1"/>
    <property type="match status" value="1"/>
</dbReference>
<evidence type="ECO:0000313" key="2">
    <source>
        <dbReference type="Proteomes" id="UP000183615"/>
    </source>
</evidence>
<dbReference type="InterPro" id="IPR009000">
    <property type="entry name" value="Transl_B-barrel_sf"/>
</dbReference>
<gene>
    <name evidence="1" type="ORF">BET99_03530</name>
</gene>
<comment type="caution">
    <text evidence="1">The sequence shown here is derived from an EMBL/GenBank/DDBJ whole genome shotgun (WGS) entry which is preliminary data.</text>
</comment>
<protein>
    <recommendedName>
        <fullName evidence="3">H/ACA RNA-protein complex protein Gar1</fullName>
    </recommendedName>
</protein>
<organism evidence="1 2">
    <name type="scientific">Marine Group III euryarchaeote CG-Epi2</name>
    <dbReference type="NCBI Taxonomy" id="1888996"/>
    <lineage>
        <taxon>Archaea</taxon>
        <taxon>Methanobacteriati</taxon>
        <taxon>Thermoplasmatota</taxon>
        <taxon>Thermoplasmata</taxon>
        <taxon>Candidatus Thermoprofundales</taxon>
    </lineage>
</organism>
<dbReference type="SUPFAM" id="SSF50447">
    <property type="entry name" value="Translation proteins"/>
    <property type="match status" value="1"/>
</dbReference>
<reference evidence="1 2" key="1">
    <citation type="submission" date="2016-08" db="EMBL/GenBank/DDBJ databases">
        <title>New Insights into Marine Group III Euryarchaeota, from dark to light.</title>
        <authorList>
            <person name="Haro-Moreno J.M."/>
            <person name="Rodriguez-Valera F."/>
            <person name="Lopez-Garcia P."/>
            <person name="Moreira D."/>
            <person name="Martin-Cuadrado A.B."/>
        </authorList>
    </citation>
    <scope>NUCLEOTIDE SEQUENCE [LARGE SCALE GENOMIC DNA]</scope>
    <source>
        <strain evidence="1">CG-Epi2</strain>
    </source>
</reference>
<sequence>MICLGRVSHLNSKNLAIVLAKEKVNKNTKIFDSENKLVGRVVNIFGPVKKPYLAISANKGFRITRLVGREIYRK</sequence>
<dbReference type="InterPro" id="IPR007504">
    <property type="entry name" value="H/ACA_rnp_Gar1/Naf1"/>
</dbReference>
<evidence type="ECO:0000313" key="1">
    <source>
        <dbReference type="EMBL" id="OIR22784.1"/>
    </source>
</evidence>
<proteinExistence type="predicted"/>
<dbReference type="Gene3D" id="2.40.10.230">
    <property type="entry name" value="Probable tRNA pseudouridine synthase domain"/>
    <property type="match status" value="1"/>
</dbReference>